<comment type="similarity">
    <text evidence="1">Belongs to the WSCD family.</text>
</comment>
<dbReference type="PANTHER" id="PTHR45964:SF5">
    <property type="entry name" value="WSCD FAMILY MEMBER CG9164"/>
    <property type="match status" value="1"/>
</dbReference>
<evidence type="ECO:0000313" key="4">
    <source>
        <dbReference type="EMBL" id="CAE0720524.1"/>
    </source>
</evidence>
<feature type="compositionally biased region" description="Basic and acidic residues" evidence="2">
    <location>
        <begin position="390"/>
        <end position="399"/>
    </location>
</feature>
<reference evidence="4" key="1">
    <citation type="submission" date="2021-01" db="EMBL/GenBank/DDBJ databases">
        <authorList>
            <person name="Corre E."/>
            <person name="Pelletier E."/>
            <person name="Niang G."/>
            <person name="Scheremetjew M."/>
            <person name="Finn R."/>
            <person name="Kale V."/>
            <person name="Holt S."/>
            <person name="Cochrane G."/>
            <person name="Meng A."/>
            <person name="Brown T."/>
            <person name="Cohen L."/>
        </authorList>
    </citation>
    <scope>NUCLEOTIDE SEQUENCE</scope>
    <source>
        <strain evidence="4">10249 10 AB</strain>
    </source>
</reference>
<gene>
    <name evidence="4" type="ORF">PAUS00366_LOCUS13278</name>
</gene>
<feature type="compositionally biased region" description="Basic and acidic residues" evidence="2">
    <location>
        <begin position="137"/>
        <end position="151"/>
    </location>
</feature>
<feature type="compositionally biased region" description="Basic and acidic residues" evidence="2">
    <location>
        <begin position="223"/>
        <end position="247"/>
    </location>
</feature>
<feature type="compositionally biased region" description="Basic residues" evidence="2">
    <location>
        <begin position="336"/>
        <end position="351"/>
    </location>
</feature>
<feature type="region of interest" description="Disordered" evidence="2">
    <location>
        <begin position="1"/>
        <end position="87"/>
    </location>
</feature>
<dbReference type="Gene3D" id="3.40.50.300">
    <property type="entry name" value="P-loop containing nucleotide triphosphate hydrolases"/>
    <property type="match status" value="1"/>
</dbReference>
<dbReference type="SUPFAM" id="SSF52540">
    <property type="entry name" value="P-loop containing nucleoside triphosphate hydrolases"/>
    <property type="match status" value="1"/>
</dbReference>
<dbReference type="InterPro" id="IPR027417">
    <property type="entry name" value="P-loop_NTPase"/>
</dbReference>
<feature type="compositionally biased region" description="Basic residues" evidence="2">
    <location>
        <begin position="43"/>
        <end position="59"/>
    </location>
</feature>
<feature type="domain" description="Sulfotransferase" evidence="3">
    <location>
        <begin position="472"/>
        <end position="588"/>
    </location>
</feature>
<accession>A0A7S4AMR1</accession>
<sequence length="726" mass="82372">MTADVMNHNGGGRGNAGQHDGRMDGLVGSYGQPMMTPQMMARGRGRGGGRMMARGRGRGRGPGGRMQHPGRGRGGRGRGQQEPTKVPSKLDVFNLYVGNMISQYMGRDVQEQLGIAFPQFRPRELTPREKYMQRKIKEMENKKSATTKDEDKNEAEESANGSDTETNLVGDPAGATVGDSDQSSGEKDAPAVTDAKESEATEAGTLASKSADEPNTDVSEGDGNPKDDTEPEMDPEKLKKMKKERQENYKMAATDCDTLLAQLNTKRLYNRIRYFKRKDPQYDVDKAYPYRQRTEEISQTEWTALIDEYNKRSFEEFKQKIKEQQEAREKREKALAKRAKKFKNKKGKGKKKQDAAKETPDATEGEENKVEGEEKENPAKDDEDLNDSNSKADADADAKSDDVVDTKFEYVPIKPSKYDLLMFTPCPRAVSILASYPRSGNSLMRNLYEKITLRVTGSDMMGGLQKHDLVGEMATGTNKTQFVKTHYPERMGASPFQVSRAVLLVRNPYDAIDSYFNLMTTSSHTTSMTEKNRKKYKSIFAEMAKKEMLVWVDFNEFWLKQKIPILVVRYEDLIRETIKVVRHVIQFVLEIERMTFFEERIHRAIGEEQVEKLGPYKARSGGIGRSLIKGHYTPSLLQEINHGIQSTMQTFGYKEMMVPNPKKWKLRQLHNWGVVIPGSSKEPMIINKEGLVRGPGRQTNWQEVQRQIKMDERAEKKEVPVPVPEQ</sequence>
<feature type="compositionally biased region" description="Basic and acidic residues" evidence="2">
    <location>
        <begin position="352"/>
        <end position="380"/>
    </location>
</feature>
<evidence type="ECO:0000256" key="2">
    <source>
        <dbReference type="SAM" id="MobiDB-lite"/>
    </source>
</evidence>
<evidence type="ECO:0000256" key="1">
    <source>
        <dbReference type="ARBA" id="ARBA00010236"/>
    </source>
</evidence>
<dbReference type="InterPro" id="IPR000863">
    <property type="entry name" value="Sulfotransferase_dom"/>
</dbReference>
<evidence type="ECO:0000259" key="3">
    <source>
        <dbReference type="Pfam" id="PF00685"/>
    </source>
</evidence>
<dbReference type="GO" id="GO:0008146">
    <property type="term" value="F:sulfotransferase activity"/>
    <property type="evidence" value="ECO:0007669"/>
    <property type="project" value="InterPro"/>
</dbReference>
<name>A0A7S4AMR1_9STRA</name>
<organism evidence="4">
    <name type="scientific">Pseudo-nitzschia australis</name>
    <dbReference type="NCBI Taxonomy" id="44445"/>
    <lineage>
        <taxon>Eukaryota</taxon>
        <taxon>Sar</taxon>
        <taxon>Stramenopiles</taxon>
        <taxon>Ochrophyta</taxon>
        <taxon>Bacillariophyta</taxon>
        <taxon>Bacillariophyceae</taxon>
        <taxon>Bacillariophycidae</taxon>
        <taxon>Bacillariales</taxon>
        <taxon>Bacillariaceae</taxon>
        <taxon>Pseudo-nitzschia</taxon>
    </lineage>
</organism>
<proteinExistence type="inferred from homology"/>
<feature type="region of interest" description="Disordered" evidence="2">
    <location>
        <begin position="328"/>
        <end position="399"/>
    </location>
</feature>
<dbReference type="Pfam" id="PF00685">
    <property type="entry name" value="Sulfotransfer_1"/>
    <property type="match status" value="1"/>
</dbReference>
<dbReference type="AlphaFoldDB" id="A0A7S4AMR1"/>
<dbReference type="EMBL" id="HBIX01018597">
    <property type="protein sequence ID" value="CAE0720524.1"/>
    <property type="molecule type" value="Transcribed_RNA"/>
</dbReference>
<dbReference type="InterPro" id="IPR051589">
    <property type="entry name" value="Sialate-O-sulfotransferase"/>
</dbReference>
<feature type="region of interest" description="Disordered" evidence="2">
    <location>
        <begin position="137"/>
        <end position="247"/>
    </location>
</feature>
<feature type="compositionally biased region" description="Basic and acidic residues" evidence="2">
    <location>
        <begin position="184"/>
        <end position="199"/>
    </location>
</feature>
<dbReference type="PANTHER" id="PTHR45964">
    <property type="entry name" value="WSCD FAMILY MEMBER CG9164"/>
    <property type="match status" value="1"/>
</dbReference>
<protein>
    <recommendedName>
        <fullName evidence="3">Sulfotransferase domain-containing protein</fullName>
    </recommendedName>
</protein>